<dbReference type="SUPFAM" id="SSF51126">
    <property type="entry name" value="Pectin lyase-like"/>
    <property type="match status" value="1"/>
</dbReference>
<protein>
    <submittedName>
        <fullName evidence="5">Filamentous hemagglutinin N-terminal domain-containing protein</fullName>
    </submittedName>
</protein>
<dbReference type="PANTHER" id="PTHR12338:SF8">
    <property type="entry name" value="HEME_HEMOPEXIN-BINDING PROTEIN"/>
    <property type="match status" value="1"/>
</dbReference>
<gene>
    <name evidence="5" type="ORF">G4G51_004761</name>
</gene>
<evidence type="ECO:0000256" key="2">
    <source>
        <dbReference type="ARBA" id="ARBA00022525"/>
    </source>
</evidence>
<dbReference type="SMART" id="SM00912">
    <property type="entry name" value="Haemagg_act"/>
    <property type="match status" value="1"/>
</dbReference>
<accession>A0A732GK64</accession>
<evidence type="ECO:0000259" key="4">
    <source>
        <dbReference type="SMART" id="SM00912"/>
    </source>
</evidence>
<dbReference type="InterPro" id="IPR008638">
    <property type="entry name" value="FhaB/CdiA-like_TPS"/>
</dbReference>
<dbReference type="InterPro" id="IPR006626">
    <property type="entry name" value="PbH1"/>
</dbReference>
<organism evidence="5">
    <name type="scientific">Salmonella dublin</name>
    <dbReference type="NCBI Taxonomy" id="98360"/>
    <lineage>
        <taxon>Bacteria</taxon>
        <taxon>Pseudomonadati</taxon>
        <taxon>Pseudomonadota</taxon>
        <taxon>Gammaproteobacteria</taxon>
        <taxon>Enterobacterales</taxon>
        <taxon>Enterobacteriaceae</taxon>
        <taxon>Salmonella</taxon>
    </lineage>
</organism>
<comment type="subcellular location">
    <subcellularLocation>
        <location evidence="1">Secreted</location>
    </subcellularLocation>
</comment>
<dbReference type="GO" id="GO:0005576">
    <property type="term" value="C:extracellular region"/>
    <property type="evidence" value="ECO:0007669"/>
    <property type="project" value="UniProtKB-SubCell"/>
</dbReference>
<dbReference type="Pfam" id="PF05860">
    <property type="entry name" value="TPS"/>
    <property type="match status" value="1"/>
</dbReference>
<keyword evidence="2" id="KW-0964">Secreted</keyword>
<evidence type="ECO:0000313" key="5">
    <source>
        <dbReference type="EMBL" id="HAE4980089.1"/>
    </source>
</evidence>
<dbReference type="EMBL" id="DAASCL010000096">
    <property type="protein sequence ID" value="HAE4980089.1"/>
    <property type="molecule type" value="Genomic_DNA"/>
</dbReference>
<comment type="caution">
    <text evidence="5">The sequence shown here is derived from an EMBL/GenBank/DDBJ whole genome shotgun (WGS) entry which is preliminary data.</text>
</comment>
<dbReference type="NCBIfam" id="TIGR01901">
    <property type="entry name" value="adhes_NPXG"/>
    <property type="match status" value="1"/>
</dbReference>
<dbReference type="InterPro" id="IPR012334">
    <property type="entry name" value="Pectin_lyas_fold"/>
</dbReference>
<name>A0A732GK64_SALDU</name>
<dbReference type="AlphaFoldDB" id="A0A732GK64"/>
<reference evidence="5" key="2">
    <citation type="submission" date="2018-07" db="EMBL/GenBank/DDBJ databases">
        <authorList>
            <consortium name="NCBI Pathogen Detection Project"/>
        </authorList>
    </citation>
    <scope>NUCLEOTIDE SEQUENCE</scope>
    <source>
        <strain evidence="5">10-1049</strain>
    </source>
</reference>
<dbReference type="PANTHER" id="PTHR12338">
    <property type="entry name" value="AUTOTRANSPORTER"/>
    <property type="match status" value="1"/>
</dbReference>
<keyword evidence="3" id="KW-0732">Signal</keyword>
<evidence type="ECO:0000256" key="3">
    <source>
        <dbReference type="ARBA" id="ARBA00022729"/>
    </source>
</evidence>
<feature type="non-terminal residue" evidence="5">
    <location>
        <position position="1"/>
    </location>
</feature>
<dbReference type="InterPro" id="IPR050909">
    <property type="entry name" value="Bact_Autotransporter_VF"/>
</dbReference>
<dbReference type="Gene3D" id="2.160.20.10">
    <property type="entry name" value="Single-stranded right-handed beta-helix, Pectin lyase-like"/>
    <property type="match status" value="1"/>
</dbReference>
<reference evidence="5" key="1">
    <citation type="journal article" date="2018" name="Genome Biol.">
        <title>SKESA: strategic k-mer extension for scrupulous assemblies.</title>
        <authorList>
            <person name="Souvorov A."/>
            <person name="Agarwala R."/>
            <person name="Lipman D.J."/>
        </authorList>
    </citation>
    <scope>NUCLEOTIDE SEQUENCE</scope>
    <source>
        <strain evidence="5">10-1049</strain>
    </source>
</reference>
<evidence type="ECO:0000256" key="1">
    <source>
        <dbReference type="ARBA" id="ARBA00004613"/>
    </source>
</evidence>
<dbReference type="SMART" id="SM00710">
    <property type="entry name" value="PbH1"/>
    <property type="match status" value="10"/>
</dbReference>
<feature type="domain" description="Filamentous haemagglutinin FhaB/tRNA nuclease CdiA-like TPS" evidence="4">
    <location>
        <begin position="1"/>
        <end position="99"/>
    </location>
</feature>
<sequence length="992" mass="98212">NISSSGNTMTITQGSQKLGTNWNTFDIAQGNSVVFVQPGSSAVALNRVTGGGGASQIMGTLTANGQVFLLNPNGVLVGKTGQVSTAGFVASTQAISDSDFAGGNITLHSAGNGSIINQGNLTSTPGGYVVLSGAQVTNQGNITTSGGRTVMASADQVTLSLDGAGLTGVSVNGAVVNALVKNQGLIVADNGQVQLTARGQDMLLSEAVNNTGIIRAQGISQQGGSIVLDGGDSGVVTQAGTVDVSSATGQGGSVTVEGQNIHLTTGSVINASGKSGGGQVYTGGGWQGKDVNITNADAVVMDSGAVIDVSATGTGNGGTAVLWSNNYTNFRGDILAQGGAAGGNGGNVETSSHNNLQAFGNVDAGAVNGSGGNWLLDPTDVTIVSNATVNNSDSGTGVWRPSGAGSQILNGSINSELNKGTSVTVLTNTTNTSGQYGNITLLADINKTGGGDATLSLIADGNINITNHNITSTSGALNVNLTAGKSAPWRGISINGSNITTNGGNIFVSSANVANSGVNVSINSSVLNAGGGNIQVVGSSGNGNNLAGIYASNSTLNGGNVSLTGSSSVMQGILLLGKMNMTANGMLNITGMSSGCGCTGISYDNYGAANFSGRNGVIISGSSDKWTGLFINATGSISSSNGSVWITGSGNASAGGKGVQLLGGSANRMNISAMNGNLSTTAAGGVVLSDVNANVAGMLITGNNTYTNVSIKSVSSGNNASAITISGKVDGANALISGNYLNATGGRNETGVLLSNASLNGVTVNGSSVYMGTTGIFFSGTNTLNNTLINGYSESGRNAILVTGVLNNQNNVSINANANNSLSLGVSYATINGGYFNASSLTGSGFDIEGSVLNNTSVSGKSNSPWSYGGYFGGGSTLNNSTVTGNSASIGIAMWGNLKMLGNSSVTGNSVNSTGVDIIGAISGGVINGYSKNSYGIKMSGNQTTIGNVRMTAVTDSWAASAYPVDQQIADSSLYNTVIVQSWKGLTATLNY</sequence>
<dbReference type="InterPro" id="IPR011050">
    <property type="entry name" value="Pectin_lyase_fold/virulence"/>
</dbReference>
<proteinExistence type="predicted"/>